<feature type="transmembrane region" description="Helical" evidence="7">
    <location>
        <begin position="247"/>
        <end position="266"/>
    </location>
</feature>
<feature type="transmembrane region" description="Helical" evidence="7">
    <location>
        <begin position="48"/>
        <end position="67"/>
    </location>
</feature>
<dbReference type="Gene3D" id="1.20.1250.20">
    <property type="entry name" value="MFS general substrate transporter like domains"/>
    <property type="match status" value="2"/>
</dbReference>
<dbReference type="Proteomes" id="UP001147746">
    <property type="component" value="Unassembled WGS sequence"/>
</dbReference>
<dbReference type="GO" id="GO:0005886">
    <property type="term" value="C:plasma membrane"/>
    <property type="evidence" value="ECO:0007669"/>
    <property type="project" value="TreeGrafter"/>
</dbReference>
<dbReference type="GO" id="GO:0022857">
    <property type="term" value="F:transmembrane transporter activity"/>
    <property type="evidence" value="ECO:0007669"/>
    <property type="project" value="InterPro"/>
</dbReference>
<dbReference type="SUPFAM" id="SSF103473">
    <property type="entry name" value="MFS general substrate transporter"/>
    <property type="match status" value="1"/>
</dbReference>
<feature type="transmembrane region" description="Helical" evidence="7">
    <location>
        <begin position="137"/>
        <end position="160"/>
    </location>
</feature>
<comment type="subcellular location">
    <subcellularLocation>
        <location evidence="1">Membrane</location>
        <topology evidence="1">Multi-pass membrane protein</topology>
    </subcellularLocation>
</comment>
<keyword evidence="4 7" id="KW-1133">Transmembrane helix</keyword>
<feature type="transmembrane region" description="Helical" evidence="7">
    <location>
        <begin position="318"/>
        <end position="342"/>
    </location>
</feature>
<evidence type="ECO:0000259" key="8">
    <source>
        <dbReference type="PROSITE" id="PS50850"/>
    </source>
</evidence>
<dbReference type="Pfam" id="PF06609">
    <property type="entry name" value="TRI12"/>
    <property type="match status" value="1"/>
</dbReference>
<protein>
    <submittedName>
        <fullName evidence="9">Major facilitator superfamily domain-containing protein</fullName>
    </submittedName>
</protein>
<accession>A0A9W9PM32</accession>
<feature type="transmembrane region" description="Helical" evidence="7">
    <location>
        <begin position="87"/>
        <end position="103"/>
    </location>
</feature>
<evidence type="ECO:0000256" key="7">
    <source>
        <dbReference type="SAM" id="Phobius"/>
    </source>
</evidence>
<feature type="transmembrane region" description="Helical" evidence="7">
    <location>
        <begin position="272"/>
        <end position="297"/>
    </location>
</feature>
<feature type="compositionally biased region" description="Basic and acidic residues" evidence="6">
    <location>
        <begin position="18"/>
        <end position="27"/>
    </location>
</feature>
<feature type="transmembrane region" description="Helical" evidence="7">
    <location>
        <begin position="172"/>
        <end position="195"/>
    </location>
</feature>
<evidence type="ECO:0000256" key="6">
    <source>
        <dbReference type="SAM" id="MobiDB-lite"/>
    </source>
</evidence>
<dbReference type="InterPro" id="IPR020846">
    <property type="entry name" value="MFS_dom"/>
</dbReference>
<organism evidence="9 10">
    <name type="scientific">Penicillium atrosanguineum</name>
    <dbReference type="NCBI Taxonomy" id="1132637"/>
    <lineage>
        <taxon>Eukaryota</taxon>
        <taxon>Fungi</taxon>
        <taxon>Dikarya</taxon>
        <taxon>Ascomycota</taxon>
        <taxon>Pezizomycotina</taxon>
        <taxon>Eurotiomycetes</taxon>
        <taxon>Eurotiomycetidae</taxon>
        <taxon>Eurotiales</taxon>
        <taxon>Aspergillaceae</taxon>
        <taxon>Penicillium</taxon>
    </lineage>
</organism>
<dbReference type="AlphaFoldDB" id="A0A9W9PM32"/>
<feature type="transmembrane region" description="Helical" evidence="7">
    <location>
        <begin position="115"/>
        <end position="131"/>
    </location>
</feature>
<keyword evidence="10" id="KW-1185">Reference proteome</keyword>
<feature type="transmembrane region" description="Helical" evidence="7">
    <location>
        <begin position="207"/>
        <end position="226"/>
    </location>
</feature>
<dbReference type="EMBL" id="JAPZBO010000010">
    <property type="protein sequence ID" value="KAJ5299637.1"/>
    <property type="molecule type" value="Genomic_DNA"/>
</dbReference>
<dbReference type="CDD" id="cd06179">
    <property type="entry name" value="MFS_TRI12_like"/>
    <property type="match status" value="1"/>
</dbReference>
<dbReference type="InterPro" id="IPR053791">
    <property type="entry name" value="MFS_Tri12-like"/>
</dbReference>
<dbReference type="InterPro" id="IPR010573">
    <property type="entry name" value="MFS_Str1/Tri12-like"/>
</dbReference>
<dbReference type="PROSITE" id="PS50850">
    <property type="entry name" value="MFS"/>
    <property type="match status" value="1"/>
</dbReference>
<feature type="transmembrane region" description="Helical" evidence="7">
    <location>
        <begin position="362"/>
        <end position="379"/>
    </location>
</feature>
<dbReference type="InterPro" id="IPR036259">
    <property type="entry name" value="MFS_trans_sf"/>
</dbReference>
<feature type="domain" description="Major facilitator superfamily (MFS) profile" evidence="8">
    <location>
        <begin position="47"/>
        <end position="565"/>
    </location>
</feature>
<keyword evidence="3 7" id="KW-0812">Transmembrane</keyword>
<sequence>ATEKVHEAVSPEAWDPSEAEHVEDTKQPLETNLVYEEDEEPEFHAQTWFALAAMFFLNLVQVFGLMGPPAGLSYIEKDLNNTVAGTWVPNALSLVQAVLSPVISSASDTFQARKAFLVGPAVISFIGSAIAPGSSSIYRVIASQVLIGFGFATVPLAYCVPSEILPRKWRPMAQAAMNVAAAGGACSAPLIIGALTKANAHTGWRNFYWVQMALWGVTAICLFIGYKPPKRHNHLDHLSVWQKLARLDILGFILLTIGLTLFLAGLNSGGTLYPWASAQVLATLIIGLLCLVAFAIYEWRFTKTGILHHDLFRGGRNGGRTFAISVGLIFIEGILLFSYVIFYPVLTTSLFTDDPFLMAARLQPFWVASGLSTVFYGYWSTRFRMIRAPLFVGFLLFTAGIVGLATLVPEDELSALIFSALAGMGFGAPLILLIAAVQLSTPHHLIATATAATTCSRAVAAAVFTAIFSTAFETRIGKNLPADVAQAVLKAGLPSSSVKAFIGALSSNDTAALSKIPGVSSAIVSAGVAALKQAYADSLRVVYIIAAPFGLLACLTCFFLGDLKKVMDYAVEAPVEDLHAKRSHAHGPHV</sequence>
<dbReference type="PANTHER" id="PTHR23501">
    <property type="entry name" value="MAJOR FACILITATOR SUPERFAMILY"/>
    <property type="match status" value="1"/>
</dbReference>
<feature type="non-terminal residue" evidence="9">
    <location>
        <position position="1"/>
    </location>
</feature>
<evidence type="ECO:0000256" key="2">
    <source>
        <dbReference type="ARBA" id="ARBA00022448"/>
    </source>
</evidence>
<feature type="transmembrane region" description="Helical" evidence="7">
    <location>
        <begin position="415"/>
        <end position="437"/>
    </location>
</feature>
<keyword evidence="2" id="KW-0813">Transport</keyword>
<keyword evidence="5 7" id="KW-0472">Membrane</keyword>
<proteinExistence type="predicted"/>
<evidence type="ECO:0000256" key="3">
    <source>
        <dbReference type="ARBA" id="ARBA00022692"/>
    </source>
</evidence>
<comment type="caution">
    <text evidence="9">The sequence shown here is derived from an EMBL/GenBank/DDBJ whole genome shotgun (WGS) entry which is preliminary data.</text>
</comment>
<name>A0A9W9PM32_9EURO</name>
<evidence type="ECO:0000256" key="5">
    <source>
        <dbReference type="ARBA" id="ARBA00023136"/>
    </source>
</evidence>
<evidence type="ECO:0000256" key="4">
    <source>
        <dbReference type="ARBA" id="ARBA00022989"/>
    </source>
</evidence>
<evidence type="ECO:0000256" key="1">
    <source>
        <dbReference type="ARBA" id="ARBA00004141"/>
    </source>
</evidence>
<feature type="transmembrane region" description="Helical" evidence="7">
    <location>
        <begin position="541"/>
        <end position="561"/>
    </location>
</feature>
<reference evidence="9" key="1">
    <citation type="submission" date="2022-12" db="EMBL/GenBank/DDBJ databases">
        <authorList>
            <person name="Petersen C."/>
        </authorList>
    </citation>
    <scope>NUCLEOTIDE SEQUENCE</scope>
    <source>
        <strain evidence="9">IBT 21472</strain>
    </source>
</reference>
<reference evidence="9" key="2">
    <citation type="journal article" date="2023" name="IMA Fungus">
        <title>Comparative genomic study of the Penicillium genus elucidates a diverse pangenome and 15 lateral gene transfer events.</title>
        <authorList>
            <person name="Petersen C."/>
            <person name="Sorensen T."/>
            <person name="Nielsen M.R."/>
            <person name="Sondergaard T.E."/>
            <person name="Sorensen J.L."/>
            <person name="Fitzpatrick D.A."/>
            <person name="Frisvad J.C."/>
            <person name="Nielsen K.L."/>
        </authorList>
    </citation>
    <scope>NUCLEOTIDE SEQUENCE</scope>
    <source>
        <strain evidence="9">IBT 21472</strain>
    </source>
</reference>
<gene>
    <name evidence="9" type="ORF">N7476_011194</name>
</gene>
<feature type="transmembrane region" description="Helical" evidence="7">
    <location>
        <begin position="391"/>
        <end position="409"/>
    </location>
</feature>
<evidence type="ECO:0000313" key="10">
    <source>
        <dbReference type="Proteomes" id="UP001147746"/>
    </source>
</evidence>
<feature type="region of interest" description="Disordered" evidence="6">
    <location>
        <begin position="1"/>
        <end position="27"/>
    </location>
</feature>
<dbReference type="PANTHER" id="PTHR23501:SF195">
    <property type="entry name" value="PEP5"/>
    <property type="match status" value="1"/>
</dbReference>
<evidence type="ECO:0000313" key="9">
    <source>
        <dbReference type="EMBL" id="KAJ5299637.1"/>
    </source>
</evidence>